<dbReference type="RefSeq" id="WP_069196138.1">
    <property type="nucleotide sequence ID" value="NZ_RLII01000032.1"/>
</dbReference>
<evidence type="ECO:0000313" key="9">
    <source>
        <dbReference type="EMBL" id="RXE57847.1"/>
    </source>
</evidence>
<comment type="subcellular location">
    <subcellularLocation>
        <location evidence="1">Cell membrane</location>
        <topology evidence="1">Multi-pass membrane protein</topology>
    </subcellularLocation>
</comment>
<evidence type="ECO:0000256" key="7">
    <source>
        <dbReference type="SAM" id="Phobius"/>
    </source>
</evidence>
<dbReference type="EMBL" id="RLII01000032">
    <property type="protein sequence ID" value="RXE57847.1"/>
    <property type="molecule type" value="Genomic_DNA"/>
</dbReference>
<feature type="transmembrane region" description="Helical" evidence="7">
    <location>
        <begin position="205"/>
        <end position="237"/>
    </location>
</feature>
<keyword evidence="6 7" id="KW-0472">Membrane</keyword>
<evidence type="ECO:0000259" key="8">
    <source>
        <dbReference type="Pfam" id="PF03600"/>
    </source>
</evidence>
<organism evidence="9 10">
    <name type="scientific">Acetivibrio mesophilus</name>
    <dbReference type="NCBI Taxonomy" id="2487273"/>
    <lineage>
        <taxon>Bacteria</taxon>
        <taxon>Bacillati</taxon>
        <taxon>Bacillota</taxon>
        <taxon>Clostridia</taxon>
        <taxon>Eubacteriales</taxon>
        <taxon>Oscillospiraceae</taxon>
        <taxon>Acetivibrio</taxon>
    </lineage>
</organism>
<dbReference type="PANTHER" id="PTHR43302">
    <property type="entry name" value="TRANSPORTER ARSB-RELATED"/>
    <property type="match status" value="1"/>
</dbReference>
<protein>
    <submittedName>
        <fullName evidence="9">Citrate transporter</fullName>
    </submittedName>
</protein>
<evidence type="ECO:0000256" key="2">
    <source>
        <dbReference type="ARBA" id="ARBA00022448"/>
    </source>
</evidence>
<feature type="transmembrane region" description="Helical" evidence="7">
    <location>
        <begin position="349"/>
        <end position="369"/>
    </location>
</feature>
<feature type="transmembrane region" description="Helical" evidence="7">
    <location>
        <begin position="249"/>
        <end position="270"/>
    </location>
</feature>
<evidence type="ECO:0000313" key="10">
    <source>
        <dbReference type="Proteomes" id="UP000289166"/>
    </source>
</evidence>
<gene>
    <name evidence="9" type="ORF">EFD62_15360</name>
</gene>
<comment type="caution">
    <text evidence="9">The sequence shown here is derived from an EMBL/GenBank/DDBJ whole genome shotgun (WGS) entry which is preliminary data.</text>
</comment>
<keyword evidence="4 7" id="KW-0812">Transmembrane</keyword>
<dbReference type="GO" id="GO:0055085">
    <property type="term" value="P:transmembrane transport"/>
    <property type="evidence" value="ECO:0007669"/>
    <property type="project" value="InterPro"/>
</dbReference>
<dbReference type="Proteomes" id="UP000289166">
    <property type="component" value="Unassembled WGS sequence"/>
</dbReference>
<dbReference type="OrthoDB" id="3177666at2"/>
<keyword evidence="3" id="KW-1003">Cell membrane</keyword>
<evidence type="ECO:0000256" key="6">
    <source>
        <dbReference type="ARBA" id="ARBA00023136"/>
    </source>
</evidence>
<proteinExistence type="predicted"/>
<keyword evidence="2" id="KW-0813">Transport</keyword>
<name>A0A4Q0I2C4_9FIRM</name>
<feature type="transmembrane region" description="Helical" evidence="7">
    <location>
        <begin position="282"/>
        <end position="302"/>
    </location>
</feature>
<feature type="transmembrane region" description="Helical" evidence="7">
    <location>
        <begin position="77"/>
        <end position="95"/>
    </location>
</feature>
<dbReference type="GO" id="GO:0005886">
    <property type="term" value="C:plasma membrane"/>
    <property type="evidence" value="ECO:0007669"/>
    <property type="project" value="UniProtKB-SubCell"/>
</dbReference>
<keyword evidence="5 7" id="KW-1133">Transmembrane helix</keyword>
<sequence>MKSKVIAFFKKEVVLVVAAILAFISSFIVPPTSAYMGYIDWCVLGILLSLMIVMAGLQKNGLFDALVTLLLKRTKKVWQLAFVLVFLCFFLSMLITNDVALITFVPFAVLTLKKSGQERIVIPVVVLQTIAANLGSMLTPIGNPQNLYLYNLSQVGILEFMRCMLPYTIVSGLLLGISLLFIKGKQEAVVIKEETKIQVPLKKNIIYLVLFVLSLLSVAKILPYIVVLFLVLIVVFIMEKDVLKTVDYYLLLTFICFFIFTGNLENIPAIKGALQELVIGRELIISVFASQGISNVPAALLLSEFTDNYRTLLIGVNIGGLGTLIASMASLISYKIFSNNYNKLKGKYFIWFTVLNILYLLILMAVALIV</sequence>
<dbReference type="AlphaFoldDB" id="A0A4Q0I2C4"/>
<dbReference type="PANTHER" id="PTHR43302:SF5">
    <property type="entry name" value="TRANSPORTER ARSB-RELATED"/>
    <property type="match status" value="1"/>
</dbReference>
<feature type="transmembrane region" description="Helical" evidence="7">
    <location>
        <begin position="314"/>
        <end position="337"/>
    </location>
</feature>
<accession>A0A4Q0I2C4</accession>
<evidence type="ECO:0000256" key="1">
    <source>
        <dbReference type="ARBA" id="ARBA00004651"/>
    </source>
</evidence>
<feature type="transmembrane region" description="Helical" evidence="7">
    <location>
        <begin position="35"/>
        <end position="57"/>
    </location>
</feature>
<feature type="domain" description="Citrate transporter-like" evidence="8">
    <location>
        <begin position="13"/>
        <end position="302"/>
    </location>
</feature>
<evidence type="ECO:0000256" key="5">
    <source>
        <dbReference type="ARBA" id="ARBA00022989"/>
    </source>
</evidence>
<dbReference type="Pfam" id="PF03600">
    <property type="entry name" value="CitMHS"/>
    <property type="match status" value="1"/>
</dbReference>
<reference evidence="10" key="1">
    <citation type="submission" date="2018-11" db="EMBL/GenBank/DDBJ databases">
        <title>Genome sequencing of a novel mesophilic and cellulolytic organism within the genus Hungateiclostridium.</title>
        <authorList>
            <person name="Rettenmaier R."/>
            <person name="Liebl W."/>
            <person name="Zverlov V."/>
        </authorList>
    </citation>
    <scope>NUCLEOTIDE SEQUENCE [LARGE SCALE GENOMIC DNA]</scope>
    <source>
        <strain evidence="10">N2K1</strain>
    </source>
</reference>
<evidence type="ECO:0000256" key="4">
    <source>
        <dbReference type="ARBA" id="ARBA00022692"/>
    </source>
</evidence>
<feature type="transmembrane region" description="Helical" evidence="7">
    <location>
        <begin position="164"/>
        <end position="184"/>
    </location>
</feature>
<dbReference type="InterPro" id="IPR004680">
    <property type="entry name" value="Cit_transptr-like_dom"/>
</dbReference>
<keyword evidence="10" id="KW-1185">Reference proteome</keyword>
<evidence type="ECO:0000256" key="3">
    <source>
        <dbReference type="ARBA" id="ARBA00022475"/>
    </source>
</evidence>
<feature type="transmembrane region" description="Helical" evidence="7">
    <location>
        <begin position="12"/>
        <end position="29"/>
    </location>
</feature>